<reference evidence="4" key="1">
    <citation type="submission" date="2016-11" db="EMBL/GenBank/DDBJ databases">
        <title>Draft Genome Sequence of Marinobacter hydrocarbonoclasticus strain STW2, a polyaromatic aromatic hydrocarbon degrading and denitrifying bacterium from rhizosphere of Seagrass Enhalus acodoides.</title>
        <authorList>
            <person name="Ling J."/>
            <person name="Dong J."/>
        </authorList>
    </citation>
    <scope>NUCLEOTIDE SEQUENCE [LARGE SCALE GENOMIC DNA]</scope>
    <source>
        <strain evidence="4">STW2</strain>
    </source>
</reference>
<evidence type="ECO:0000313" key="5">
    <source>
        <dbReference type="Proteomes" id="UP000183986"/>
    </source>
</evidence>
<feature type="transmembrane region" description="Helical" evidence="2">
    <location>
        <begin position="266"/>
        <end position="288"/>
    </location>
</feature>
<accession>A0A1M2UUY4</accession>
<keyword evidence="2" id="KW-0812">Transmembrane</keyword>
<feature type="compositionally biased region" description="Basic and acidic residues" evidence="1">
    <location>
        <begin position="224"/>
        <end position="253"/>
    </location>
</feature>
<feature type="region of interest" description="Disordered" evidence="1">
    <location>
        <begin position="53"/>
        <end position="78"/>
    </location>
</feature>
<dbReference type="OrthoDB" id="5294582at2"/>
<dbReference type="EMBL" id="MPKY01000001">
    <property type="protein sequence ID" value="OJS99155.1"/>
    <property type="molecule type" value="Genomic_DNA"/>
</dbReference>
<feature type="compositionally biased region" description="Low complexity" evidence="1">
    <location>
        <begin position="53"/>
        <end position="66"/>
    </location>
</feature>
<dbReference type="Proteomes" id="UP000183986">
    <property type="component" value="Unassembled WGS sequence"/>
</dbReference>
<feature type="domain" description="Zinc finger/thioredoxin putative" evidence="3">
    <location>
        <begin position="6"/>
        <end position="42"/>
    </location>
</feature>
<name>A0A1M2UUY4_MARNT</name>
<keyword evidence="2" id="KW-1133">Transmembrane helix</keyword>
<comment type="caution">
    <text evidence="4">The sequence shown here is derived from an EMBL/GenBank/DDBJ whole genome shotgun (WGS) entry which is preliminary data.</text>
</comment>
<proteinExistence type="predicted"/>
<dbReference type="NCBIfam" id="TIGR02098">
    <property type="entry name" value="MJ0042_CXXC"/>
    <property type="match status" value="1"/>
</dbReference>
<dbReference type="InterPro" id="IPR021834">
    <property type="entry name" value="DUF3426"/>
</dbReference>
<feature type="compositionally biased region" description="Basic and acidic residues" evidence="1">
    <location>
        <begin position="115"/>
        <end position="137"/>
    </location>
</feature>
<feature type="compositionally biased region" description="Low complexity" evidence="1">
    <location>
        <begin position="204"/>
        <end position="222"/>
    </location>
</feature>
<evidence type="ECO:0000256" key="1">
    <source>
        <dbReference type="SAM" id="MobiDB-lite"/>
    </source>
</evidence>
<sequence>MTQSSLQTQCPNCETRFRVTDEQLSIAGGKVRCGSCLKVFNAIEHQVVKSTGSAAPAATGGQAAGETPPPPADTHAGHDEEDFIFADNPEEDATEGRYAGSKLTFSDDELSDSFRSFDEPEESGYHDDDLTPEKQDVDESWAEAMLADDQPARAPKAPAEPEPQAPEPENKPEPDLQLTPPDSPASGTPDAAGSEETPEPPAPGKSKSASPAAAPEELTLAATDDDRPAAPKEPARRADQAPDTLYRDLRRDPVSVGQGGTRLRTALWTLVVVALLGALVAQVTWFQFDRLSAIPQLRPFYEKGCELAGCQLKPLINVEAIQSRKLVVRTDPDNRTQLIVDAVIINRATFEQPFPAIALTFSNLNGDVVAQSTFTPAEYLAGEAESLGAMPSETPVRIAISIRDPGRDAVNYNLSFRPWTP</sequence>
<feature type="region of interest" description="Disordered" evidence="1">
    <location>
        <begin position="93"/>
        <end position="258"/>
    </location>
</feature>
<dbReference type="Pfam" id="PF13719">
    <property type="entry name" value="Zn_ribbon_5"/>
    <property type="match status" value="1"/>
</dbReference>
<dbReference type="RefSeq" id="WP_072676221.1">
    <property type="nucleotide sequence ID" value="NZ_MPKY01000001.1"/>
</dbReference>
<gene>
    <name evidence="4" type="ORF">BEE62_03015</name>
</gene>
<keyword evidence="2" id="KW-0472">Membrane</keyword>
<protein>
    <recommendedName>
        <fullName evidence="3">Zinc finger/thioredoxin putative domain-containing protein</fullName>
    </recommendedName>
</protein>
<evidence type="ECO:0000313" key="4">
    <source>
        <dbReference type="EMBL" id="OJS99155.1"/>
    </source>
</evidence>
<keyword evidence="5" id="KW-1185">Reference proteome</keyword>
<dbReference type="AlphaFoldDB" id="A0A1M2UUY4"/>
<dbReference type="Pfam" id="PF11906">
    <property type="entry name" value="DUF3426"/>
    <property type="match status" value="1"/>
</dbReference>
<dbReference type="InterPro" id="IPR011723">
    <property type="entry name" value="Znf/thioredoxin_put"/>
</dbReference>
<organism evidence="4 5">
    <name type="scientific">Marinobacter nauticus</name>
    <name type="common">Marinobacter hydrocarbonoclasticus</name>
    <name type="synonym">Marinobacter aquaeolei</name>
    <dbReference type="NCBI Taxonomy" id="2743"/>
    <lineage>
        <taxon>Bacteria</taxon>
        <taxon>Pseudomonadati</taxon>
        <taxon>Pseudomonadota</taxon>
        <taxon>Gammaproteobacteria</taxon>
        <taxon>Pseudomonadales</taxon>
        <taxon>Marinobacteraceae</taxon>
        <taxon>Marinobacter</taxon>
    </lineage>
</organism>
<evidence type="ECO:0000259" key="3">
    <source>
        <dbReference type="Pfam" id="PF13719"/>
    </source>
</evidence>
<evidence type="ECO:0000256" key="2">
    <source>
        <dbReference type="SAM" id="Phobius"/>
    </source>
</evidence>